<feature type="compositionally biased region" description="Polar residues" evidence="1">
    <location>
        <begin position="1"/>
        <end position="10"/>
    </location>
</feature>
<gene>
    <name evidence="2" type="ORF">G3M48_008315</name>
</gene>
<evidence type="ECO:0000256" key="1">
    <source>
        <dbReference type="SAM" id="MobiDB-lite"/>
    </source>
</evidence>
<sequence length="190" mass="20886">MPCITTNLSTAPEKAPKLPSRLRRNKKCHPPVEVPLPATVGRRHRMYRAQTTTTHQHNPTPPFDARHYTAFAPSFPHCRLSLSLQTHPPRQVLADGFASFSQARLVLSLSAAQAPSSALCRIRCPPALFSLLVFPGGNLACCSVRGFAVWLAGLKGQHNRQSPYTPHQPTNRPSSNPQQSSTTANSRMLH</sequence>
<proteinExistence type="predicted"/>
<dbReference type="EMBL" id="JAAHCF010000062">
    <property type="protein sequence ID" value="KAK8149055.1"/>
    <property type="molecule type" value="Genomic_DNA"/>
</dbReference>
<evidence type="ECO:0000313" key="2">
    <source>
        <dbReference type="EMBL" id="KAK8149055.1"/>
    </source>
</evidence>
<reference evidence="2 3" key="1">
    <citation type="submission" date="2020-02" db="EMBL/GenBank/DDBJ databases">
        <title>Comparative genomics of the hypocrealean fungal genus Beauvera.</title>
        <authorList>
            <person name="Showalter D.N."/>
            <person name="Bushley K.E."/>
            <person name="Rehner S.A."/>
        </authorList>
    </citation>
    <scope>NUCLEOTIDE SEQUENCE [LARGE SCALE GENOMIC DNA]</scope>
    <source>
        <strain evidence="2 3">ARSEF4384</strain>
    </source>
</reference>
<accession>A0AAW0S498</accession>
<feature type="region of interest" description="Disordered" evidence="1">
    <location>
        <begin position="158"/>
        <end position="190"/>
    </location>
</feature>
<dbReference type="AlphaFoldDB" id="A0AAW0S498"/>
<feature type="compositionally biased region" description="Basic residues" evidence="1">
    <location>
        <begin position="20"/>
        <end position="29"/>
    </location>
</feature>
<protein>
    <submittedName>
        <fullName evidence="2">Uncharacterized protein</fullName>
    </submittedName>
</protein>
<feature type="region of interest" description="Disordered" evidence="1">
    <location>
        <begin position="1"/>
        <end position="35"/>
    </location>
</feature>
<evidence type="ECO:0000313" key="3">
    <source>
        <dbReference type="Proteomes" id="UP001397290"/>
    </source>
</evidence>
<dbReference type="Proteomes" id="UP001397290">
    <property type="component" value="Unassembled WGS sequence"/>
</dbReference>
<feature type="compositionally biased region" description="Polar residues" evidence="1">
    <location>
        <begin position="159"/>
        <end position="190"/>
    </location>
</feature>
<organism evidence="2 3">
    <name type="scientific">Beauveria asiatica</name>
    <dbReference type="NCBI Taxonomy" id="1069075"/>
    <lineage>
        <taxon>Eukaryota</taxon>
        <taxon>Fungi</taxon>
        <taxon>Dikarya</taxon>
        <taxon>Ascomycota</taxon>
        <taxon>Pezizomycotina</taxon>
        <taxon>Sordariomycetes</taxon>
        <taxon>Hypocreomycetidae</taxon>
        <taxon>Hypocreales</taxon>
        <taxon>Cordycipitaceae</taxon>
        <taxon>Beauveria</taxon>
    </lineage>
</organism>
<name>A0AAW0S498_9HYPO</name>
<keyword evidence="3" id="KW-1185">Reference proteome</keyword>
<comment type="caution">
    <text evidence="2">The sequence shown here is derived from an EMBL/GenBank/DDBJ whole genome shotgun (WGS) entry which is preliminary data.</text>
</comment>